<dbReference type="SUPFAM" id="SSF53697">
    <property type="entry name" value="SIS domain"/>
    <property type="match status" value="1"/>
</dbReference>
<organism evidence="6 7">
    <name type="scientific">Tianweitania populi</name>
    <dbReference type="NCBI Taxonomy" id="1607949"/>
    <lineage>
        <taxon>Bacteria</taxon>
        <taxon>Pseudomonadati</taxon>
        <taxon>Pseudomonadota</taxon>
        <taxon>Alphaproteobacteria</taxon>
        <taxon>Hyphomicrobiales</taxon>
        <taxon>Phyllobacteriaceae</taxon>
        <taxon>Tianweitania</taxon>
    </lineage>
</organism>
<evidence type="ECO:0000256" key="4">
    <source>
        <dbReference type="ARBA" id="ARBA00022576"/>
    </source>
</evidence>
<keyword evidence="4 6" id="KW-0032">Aminotransferase</keyword>
<dbReference type="AlphaFoldDB" id="A0A8J3DSB4"/>
<dbReference type="InterPro" id="IPR046348">
    <property type="entry name" value="SIS_dom_sf"/>
</dbReference>
<dbReference type="GO" id="GO:0006047">
    <property type="term" value="P:UDP-N-acetylglucosamine metabolic process"/>
    <property type="evidence" value="ECO:0007669"/>
    <property type="project" value="TreeGrafter"/>
</dbReference>
<gene>
    <name evidence="6" type="ORF">GCM10016234_24160</name>
</gene>
<dbReference type="EMBL" id="BMZQ01000002">
    <property type="protein sequence ID" value="GHD16245.1"/>
    <property type="molecule type" value="Genomic_DNA"/>
</dbReference>
<evidence type="ECO:0000256" key="2">
    <source>
        <dbReference type="ARBA" id="ARBA00012916"/>
    </source>
</evidence>
<dbReference type="GO" id="GO:0006487">
    <property type="term" value="P:protein N-linked glycosylation"/>
    <property type="evidence" value="ECO:0007669"/>
    <property type="project" value="TreeGrafter"/>
</dbReference>
<proteinExistence type="predicted"/>
<dbReference type="EC" id="2.6.1.16" evidence="2"/>
<evidence type="ECO:0000256" key="3">
    <source>
        <dbReference type="ARBA" id="ARBA00016090"/>
    </source>
</evidence>
<keyword evidence="7" id="KW-1185">Reference proteome</keyword>
<comment type="caution">
    <text evidence="6">The sequence shown here is derived from an EMBL/GenBank/DDBJ whole genome shotgun (WGS) entry which is preliminary data.</text>
</comment>
<dbReference type="PANTHER" id="PTHR10937">
    <property type="entry name" value="GLUCOSAMINE--FRUCTOSE-6-PHOSPHATE AMINOTRANSFERASE, ISOMERIZING"/>
    <property type="match status" value="1"/>
</dbReference>
<dbReference type="PANTHER" id="PTHR10937:SF0">
    <property type="entry name" value="GLUTAMINE--FRUCTOSE-6-PHOSPHATE TRANSAMINASE (ISOMERIZING)"/>
    <property type="match status" value="1"/>
</dbReference>
<dbReference type="Gene3D" id="3.40.50.10490">
    <property type="entry name" value="Glucose-6-phosphate isomerase like protein, domain 1"/>
    <property type="match status" value="2"/>
</dbReference>
<evidence type="ECO:0000313" key="6">
    <source>
        <dbReference type="EMBL" id="GHD16245.1"/>
    </source>
</evidence>
<accession>A0A8J3DSB4</accession>
<reference evidence="6" key="1">
    <citation type="journal article" date="2014" name="Int. J. Syst. Evol. Microbiol.">
        <title>Complete genome sequence of Corynebacterium casei LMG S-19264T (=DSM 44701T), isolated from a smear-ripened cheese.</title>
        <authorList>
            <consortium name="US DOE Joint Genome Institute (JGI-PGF)"/>
            <person name="Walter F."/>
            <person name="Albersmeier A."/>
            <person name="Kalinowski J."/>
            <person name="Ruckert C."/>
        </authorList>
    </citation>
    <scope>NUCLEOTIDE SEQUENCE</scope>
    <source>
        <strain evidence="6">KCTC 42249</strain>
    </source>
</reference>
<reference evidence="6" key="2">
    <citation type="submission" date="2020-09" db="EMBL/GenBank/DDBJ databases">
        <authorList>
            <person name="Sun Q."/>
            <person name="Kim S."/>
        </authorList>
    </citation>
    <scope>NUCLEOTIDE SEQUENCE</scope>
    <source>
        <strain evidence="6">KCTC 42249</strain>
    </source>
</reference>
<keyword evidence="5" id="KW-0315">Glutamine amidotransferase</keyword>
<keyword evidence="4 6" id="KW-0808">Transferase</keyword>
<protein>
    <recommendedName>
        <fullName evidence="3">Glutamine--fructose-6-phosphate aminotransferase [isomerizing]</fullName>
        <ecNumber evidence="2">2.6.1.16</ecNumber>
    </recommendedName>
</protein>
<comment type="catalytic activity">
    <reaction evidence="1">
        <text>D-fructose 6-phosphate + L-glutamine = D-glucosamine 6-phosphate + L-glutamate</text>
        <dbReference type="Rhea" id="RHEA:13237"/>
        <dbReference type="ChEBI" id="CHEBI:29985"/>
        <dbReference type="ChEBI" id="CHEBI:58359"/>
        <dbReference type="ChEBI" id="CHEBI:58725"/>
        <dbReference type="ChEBI" id="CHEBI:61527"/>
        <dbReference type="EC" id="2.6.1.16"/>
    </reaction>
</comment>
<sequence>MCLSSRVPMTELPGLVTLRAEMARQYRDGLESLARAQAQAAEIATRIRETGRLLMLGMGASHWANRMALASYREAGIDATAEVLSETMRAPLPARPRVTLLTSQSGGSGEIAAYLDRNPDRTDHFGLTLNADSTLGRAMPCLIGQGGRERAFAATRSILITLSLHVAILGELGADTKPLLDVLESADPFGVAPPKEAIEHLRTCSLLVLSGRAQPHSALEAAALTFTELARTPSLALELGQLLHGPMEMLRPDMALILARPVGPDAAAITRVAEAAVSYGLTPILFDFGAQPPVKGAITIPLPEQTGLAAVSTLLPAVQRLAIEAAAARIGKGFGAPLRSSKVTDGEAP</sequence>
<dbReference type="GO" id="GO:0097367">
    <property type="term" value="F:carbohydrate derivative binding"/>
    <property type="evidence" value="ECO:0007669"/>
    <property type="project" value="InterPro"/>
</dbReference>
<evidence type="ECO:0000256" key="5">
    <source>
        <dbReference type="ARBA" id="ARBA00022962"/>
    </source>
</evidence>
<dbReference type="Proteomes" id="UP000630142">
    <property type="component" value="Unassembled WGS sequence"/>
</dbReference>
<dbReference type="GO" id="GO:0006002">
    <property type="term" value="P:fructose 6-phosphate metabolic process"/>
    <property type="evidence" value="ECO:0007669"/>
    <property type="project" value="TreeGrafter"/>
</dbReference>
<evidence type="ECO:0000313" key="7">
    <source>
        <dbReference type="Proteomes" id="UP000630142"/>
    </source>
</evidence>
<evidence type="ECO:0000256" key="1">
    <source>
        <dbReference type="ARBA" id="ARBA00001031"/>
    </source>
</evidence>
<dbReference type="GO" id="GO:0004360">
    <property type="term" value="F:glutamine-fructose-6-phosphate transaminase (isomerizing) activity"/>
    <property type="evidence" value="ECO:0007669"/>
    <property type="project" value="UniProtKB-EC"/>
</dbReference>
<name>A0A8J3DSB4_9HYPH</name>